<dbReference type="Proteomes" id="UP000474640">
    <property type="component" value="Unassembled WGS sequence"/>
</dbReference>
<protein>
    <submittedName>
        <fullName evidence="2">Uncharacterized protein</fullName>
    </submittedName>
</protein>
<accession>A0A7C8RJF8</accession>
<comment type="caution">
    <text evidence="2">The sequence shown here is derived from an EMBL/GenBank/DDBJ whole genome shotgun (WGS) entry which is preliminary data.</text>
</comment>
<organism evidence="2 3">
    <name type="scientific">Orbilia oligospora</name>
    <name type="common">Nematode-trapping fungus</name>
    <name type="synonym">Arthrobotrys oligospora</name>
    <dbReference type="NCBI Taxonomy" id="2813651"/>
    <lineage>
        <taxon>Eukaryota</taxon>
        <taxon>Fungi</taxon>
        <taxon>Dikarya</taxon>
        <taxon>Ascomycota</taxon>
        <taxon>Pezizomycotina</taxon>
        <taxon>Orbiliomycetes</taxon>
        <taxon>Orbiliales</taxon>
        <taxon>Orbiliaceae</taxon>
        <taxon>Orbilia</taxon>
    </lineage>
</organism>
<feature type="compositionally biased region" description="Basic and acidic residues" evidence="1">
    <location>
        <begin position="10"/>
        <end position="22"/>
    </location>
</feature>
<feature type="region of interest" description="Disordered" evidence="1">
    <location>
        <begin position="1"/>
        <end position="48"/>
    </location>
</feature>
<evidence type="ECO:0000256" key="1">
    <source>
        <dbReference type="SAM" id="MobiDB-lite"/>
    </source>
</evidence>
<sequence length="112" mass="11680">MTINDEEEENNKLIRDTADKSKVHVTISPNPNPSPSPSAPSPNGSPCPQLQVAPVAGFCLHELIDILGGLEELVLTSKTALPTSLGIPGPSALYTPSCEAAISTYASSVRRG</sequence>
<dbReference type="AlphaFoldDB" id="A0A7C8RJF8"/>
<evidence type="ECO:0000313" key="2">
    <source>
        <dbReference type="EMBL" id="KAF3288670.1"/>
    </source>
</evidence>
<name>A0A7C8RJF8_ORBOL</name>
<gene>
    <name evidence="2" type="ORF">TWF970_005727</name>
</gene>
<dbReference type="EMBL" id="JAABOJ010000003">
    <property type="protein sequence ID" value="KAF3288670.1"/>
    <property type="molecule type" value="Genomic_DNA"/>
</dbReference>
<feature type="compositionally biased region" description="Pro residues" evidence="1">
    <location>
        <begin position="30"/>
        <end position="45"/>
    </location>
</feature>
<proteinExistence type="predicted"/>
<reference evidence="2 3" key="1">
    <citation type="submission" date="2020-01" db="EMBL/GenBank/DDBJ databases">
        <authorList>
            <person name="Palmer J.M."/>
        </authorList>
    </citation>
    <scope>NUCLEOTIDE SEQUENCE [LARGE SCALE GENOMIC DNA]</scope>
    <source>
        <strain evidence="2 3">TWF970</strain>
    </source>
</reference>
<evidence type="ECO:0000313" key="3">
    <source>
        <dbReference type="Proteomes" id="UP000474640"/>
    </source>
</evidence>